<dbReference type="EMBL" id="JBHUFL010000002">
    <property type="protein sequence ID" value="MFD1834915.1"/>
    <property type="molecule type" value="Genomic_DNA"/>
</dbReference>
<gene>
    <name evidence="3" type="ORF">ACFSDA_07475</name>
</gene>
<comment type="caution">
    <text evidence="3">The sequence shown here is derived from an EMBL/GenBank/DDBJ whole genome shotgun (WGS) entry which is preliminary data.</text>
</comment>
<feature type="compositionally biased region" description="Basic and acidic residues" evidence="1">
    <location>
        <begin position="69"/>
        <end position="80"/>
    </location>
</feature>
<organism evidence="3 4">
    <name type="scientific">Brachybacterium rhamnosum</name>
    <dbReference type="NCBI Taxonomy" id="173361"/>
    <lineage>
        <taxon>Bacteria</taxon>
        <taxon>Bacillati</taxon>
        <taxon>Actinomycetota</taxon>
        <taxon>Actinomycetes</taxon>
        <taxon>Micrococcales</taxon>
        <taxon>Dermabacteraceae</taxon>
        <taxon>Brachybacterium</taxon>
    </lineage>
</organism>
<name>A0ABW4PXX7_9MICO</name>
<reference evidence="4" key="1">
    <citation type="journal article" date="2019" name="Int. J. Syst. Evol. Microbiol.">
        <title>The Global Catalogue of Microorganisms (GCM) 10K type strain sequencing project: providing services to taxonomists for standard genome sequencing and annotation.</title>
        <authorList>
            <consortium name="The Broad Institute Genomics Platform"/>
            <consortium name="The Broad Institute Genome Sequencing Center for Infectious Disease"/>
            <person name="Wu L."/>
            <person name="Ma J."/>
        </authorList>
    </citation>
    <scope>NUCLEOTIDE SEQUENCE [LARGE SCALE GENOMIC DNA]</scope>
    <source>
        <strain evidence="4">JCM 11650</strain>
    </source>
</reference>
<evidence type="ECO:0000313" key="3">
    <source>
        <dbReference type="EMBL" id="MFD1834915.1"/>
    </source>
</evidence>
<protein>
    <submittedName>
        <fullName evidence="3">PRC-barrel domain-containing protein</fullName>
    </submittedName>
</protein>
<keyword evidence="4" id="KW-1185">Reference proteome</keyword>
<dbReference type="Pfam" id="PF05239">
    <property type="entry name" value="PRC"/>
    <property type="match status" value="1"/>
</dbReference>
<proteinExistence type="predicted"/>
<dbReference type="InterPro" id="IPR011033">
    <property type="entry name" value="PRC_barrel-like_sf"/>
</dbReference>
<dbReference type="InterPro" id="IPR027275">
    <property type="entry name" value="PRC-brl_dom"/>
</dbReference>
<feature type="region of interest" description="Disordered" evidence="1">
    <location>
        <begin position="69"/>
        <end position="109"/>
    </location>
</feature>
<dbReference type="Proteomes" id="UP001597280">
    <property type="component" value="Unassembled WGS sequence"/>
</dbReference>
<feature type="domain" description="PRC-barrel" evidence="2">
    <location>
        <begin position="10"/>
        <end position="62"/>
    </location>
</feature>
<evidence type="ECO:0000313" key="4">
    <source>
        <dbReference type="Proteomes" id="UP001597280"/>
    </source>
</evidence>
<dbReference type="RefSeq" id="WP_343904137.1">
    <property type="nucleotide sequence ID" value="NZ_BAAAIS010000002.1"/>
</dbReference>
<evidence type="ECO:0000256" key="1">
    <source>
        <dbReference type="SAM" id="MobiDB-lite"/>
    </source>
</evidence>
<sequence length="126" mass="13008">MGSVMLTAAEAASLSGVDVVGSDGAAVGRVRDVYLMDRDRSIAALGVTRGRLSTTTVLVPAAVVLEETLRPHTGEHEHTAPIRLSVPARAARAAEQPPATGHLSPADLRRAELALRPAGSEEAPQG</sequence>
<dbReference type="SUPFAM" id="SSF50346">
    <property type="entry name" value="PRC-barrel domain"/>
    <property type="match status" value="1"/>
</dbReference>
<evidence type="ECO:0000259" key="2">
    <source>
        <dbReference type="Pfam" id="PF05239"/>
    </source>
</evidence>
<accession>A0ABW4PXX7</accession>